<reference evidence="3" key="4">
    <citation type="journal article" date="2015" name="G3 (Bethesda)">
        <title>Genome sequences of three phytopathogenic species of the Magnaporthaceae family of fungi.</title>
        <authorList>
            <person name="Okagaki L.H."/>
            <person name="Nunes C.C."/>
            <person name="Sailsbery J."/>
            <person name="Clay B."/>
            <person name="Brown D."/>
            <person name="John T."/>
            <person name="Oh Y."/>
            <person name="Young N."/>
            <person name="Fitzgerald M."/>
            <person name="Haas B.J."/>
            <person name="Zeng Q."/>
            <person name="Young S."/>
            <person name="Adiconis X."/>
            <person name="Fan L."/>
            <person name="Levin J.Z."/>
            <person name="Mitchell T.K."/>
            <person name="Okubara P.A."/>
            <person name="Farman M.L."/>
            <person name="Kohn L.M."/>
            <person name="Birren B."/>
            <person name="Ma L.-J."/>
            <person name="Dean R.A."/>
        </authorList>
    </citation>
    <scope>NUCLEOTIDE SEQUENCE</scope>
    <source>
        <strain evidence="3">ATCC 64411 / 73-15</strain>
    </source>
</reference>
<protein>
    <submittedName>
        <fullName evidence="2 3">Uncharacterized protein</fullName>
    </submittedName>
</protein>
<evidence type="ECO:0000313" key="4">
    <source>
        <dbReference type="Proteomes" id="UP000011715"/>
    </source>
</evidence>
<dbReference type="Proteomes" id="UP000011715">
    <property type="component" value="Unassembled WGS sequence"/>
</dbReference>
<gene>
    <name evidence="2" type="ORF">MAPG_00655</name>
</gene>
<evidence type="ECO:0000313" key="3">
    <source>
        <dbReference type="EnsemblFungi" id="MAPG_00655T0"/>
    </source>
</evidence>
<dbReference type="EnsemblFungi" id="MAPG_00655T0">
    <property type="protein sequence ID" value="MAPG_00655T0"/>
    <property type="gene ID" value="MAPG_00655"/>
</dbReference>
<proteinExistence type="predicted"/>
<keyword evidence="4" id="KW-1185">Reference proteome</keyword>
<sequence>MRRGSHCDLGFSSLRLHLLGYASILMRRHAYRAKGGSWASDQAYLGTCSLSRKPLADWDNRVSQHRGPTSGRLSVQGHPDPDQDDARDHYFDATFRCAIPYLFPAPHAGFFVPSSPLFSPR</sequence>
<evidence type="ECO:0000313" key="2">
    <source>
        <dbReference type="EMBL" id="KLU81570.1"/>
    </source>
</evidence>
<reference evidence="4" key="2">
    <citation type="submission" date="2010-05" db="EMBL/GenBank/DDBJ databases">
        <title>The genome sequence of Magnaporthe poae strain ATCC 64411.</title>
        <authorList>
            <person name="Ma L.-J."/>
            <person name="Dead R."/>
            <person name="Young S."/>
            <person name="Zeng Q."/>
            <person name="Koehrsen M."/>
            <person name="Alvarado L."/>
            <person name="Berlin A."/>
            <person name="Chapman S.B."/>
            <person name="Chen Z."/>
            <person name="Freedman E."/>
            <person name="Gellesch M."/>
            <person name="Goldberg J."/>
            <person name="Griggs A."/>
            <person name="Gujja S."/>
            <person name="Heilman E.R."/>
            <person name="Heiman D."/>
            <person name="Hepburn T."/>
            <person name="Howarth C."/>
            <person name="Jen D."/>
            <person name="Larson L."/>
            <person name="Mehta T."/>
            <person name="Neiman D."/>
            <person name="Pearson M."/>
            <person name="Roberts A."/>
            <person name="Saif S."/>
            <person name="Shea T."/>
            <person name="Shenoy N."/>
            <person name="Sisk P."/>
            <person name="Stolte C."/>
            <person name="Sykes S."/>
            <person name="Walk T."/>
            <person name="White J."/>
            <person name="Yandava C."/>
            <person name="Haas B."/>
            <person name="Nusbaum C."/>
            <person name="Birren B."/>
        </authorList>
    </citation>
    <scope>NUCLEOTIDE SEQUENCE [LARGE SCALE GENOMIC DNA]</scope>
    <source>
        <strain evidence="4">ATCC 64411 / 73-15</strain>
    </source>
</reference>
<dbReference type="AlphaFoldDB" id="A0A0C4DLL1"/>
<evidence type="ECO:0000256" key="1">
    <source>
        <dbReference type="SAM" id="MobiDB-lite"/>
    </source>
</evidence>
<accession>A0A0C4DLL1</accession>
<dbReference type="VEuPathDB" id="FungiDB:MAPG_00655"/>
<reference evidence="2" key="1">
    <citation type="submission" date="2010-05" db="EMBL/GenBank/DDBJ databases">
        <title>The Genome Sequence of Magnaporthe poae strain ATCC 64411.</title>
        <authorList>
            <consortium name="The Broad Institute Genome Sequencing Platform"/>
            <consortium name="Broad Institute Genome Sequencing Center for Infectious Disease"/>
            <person name="Ma L.-J."/>
            <person name="Dead R."/>
            <person name="Young S."/>
            <person name="Zeng Q."/>
            <person name="Koehrsen M."/>
            <person name="Alvarado L."/>
            <person name="Berlin A."/>
            <person name="Chapman S.B."/>
            <person name="Chen Z."/>
            <person name="Freedman E."/>
            <person name="Gellesch M."/>
            <person name="Goldberg J."/>
            <person name="Griggs A."/>
            <person name="Gujja S."/>
            <person name="Heilman E.R."/>
            <person name="Heiman D."/>
            <person name="Hepburn T."/>
            <person name="Howarth C."/>
            <person name="Jen D."/>
            <person name="Larson L."/>
            <person name="Mehta T."/>
            <person name="Neiman D."/>
            <person name="Pearson M."/>
            <person name="Roberts A."/>
            <person name="Saif S."/>
            <person name="Shea T."/>
            <person name="Shenoy N."/>
            <person name="Sisk P."/>
            <person name="Stolte C."/>
            <person name="Sykes S."/>
            <person name="Walk T."/>
            <person name="White J."/>
            <person name="Yandava C."/>
            <person name="Haas B."/>
            <person name="Nusbaum C."/>
            <person name="Birren B."/>
        </authorList>
    </citation>
    <scope>NUCLEOTIDE SEQUENCE</scope>
    <source>
        <strain evidence="2">ATCC 64411</strain>
    </source>
</reference>
<dbReference type="EMBL" id="GL876966">
    <property type="protein sequence ID" value="KLU81570.1"/>
    <property type="molecule type" value="Genomic_DNA"/>
</dbReference>
<reference evidence="3" key="5">
    <citation type="submission" date="2015-06" db="UniProtKB">
        <authorList>
            <consortium name="EnsemblFungi"/>
        </authorList>
    </citation>
    <scope>IDENTIFICATION</scope>
    <source>
        <strain evidence="3">ATCC 64411</strain>
    </source>
</reference>
<reference evidence="2" key="3">
    <citation type="submission" date="2011-03" db="EMBL/GenBank/DDBJ databases">
        <title>Annotation of Magnaporthe poae ATCC 64411.</title>
        <authorList>
            <person name="Ma L.-J."/>
            <person name="Dead R."/>
            <person name="Young S.K."/>
            <person name="Zeng Q."/>
            <person name="Gargeya S."/>
            <person name="Fitzgerald M."/>
            <person name="Haas B."/>
            <person name="Abouelleil A."/>
            <person name="Alvarado L."/>
            <person name="Arachchi H.M."/>
            <person name="Berlin A."/>
            <person name="Brown A."/>
            <person name="Chapman S.B."/>
            <person name="Chen Z."/>
            <person name="Dunbar C."/>
            <person name="Freedman E."/>
            <person name="Gearin G."/>
            <person name="Gellesch M."/>
            <person name="Goldberg J."/>
            <person name="Griggs A."/>
            <person name="Gujja S."/>
            <person name="Heiman D."/>
            <person name="Howarth C."/>
            <person name="Larson L."/>
            <person name="Lui A."/>
            <person name="MacDonald P.J.P."/>
            <person name="Mehta T."/>
            <person name="Montmayeur A."/>
            <person name="Murphy C."/>
            <person name="Neiman D."/>
            <person name="Pearson M."/>
            <person name="Priest M."/>
            <person name="Roberts A."/>
            <person name="Saif S."/>
            <person name="Shea T."/>
            <person name="Shenoy N."/>
            <person name="Sisk P."/>
            <person name="Stolte C."/>
            <person name="Sykes S."/>
            <person name="Yandava C."/>
            <person name="Wortman J."/>
            <person name="Nusbaum C."/>
            <person name="Birren B."/>
        </authorList>
    </citation>
    <scope>NUCLEOTIDE SEQUENCE</scope>
    <source>
        <strain evidence="2">ATCC 64411</strain>
    </source>
</reference>
<dbReference type="EMBL" id="ADBL01000155">
    <property type="status" value="NOT_ANNOTATED_CDS"/>
    <property type="molecule type" value="Genomic_DNA"/>
</dbReference>
<feature type="region of interest" description="Disordered" evidence="1">
    <location>
        <begin position="60"/>
        <end position="87"/>
    </location>
</feature>
<organism evidence="3 4">
    <name type="scientific">Magnaporthiopsis poae (strain ATCC 64411 / 73-15)</name>
    <name type="common">Kentucky bluegrass fungus</name>
    <name type="synonym">Magnaporthe poae</name>
    <dbReference type="NCBI Taxonomy" id="644358"/>
    <lineage>
        <taxon>Eukaryota</taxon>
        <taxon>Fungi</taxon>
        <taxon>Dikarya</taxon>
        <taxon>Ascomycota</taxon>
        <taxon>Pezizomycotina</taxon>
        <taxon>Sordariomycetes</taxon>
        <taxon>Sordariomycetidae</taxon>
        <taxon>Magnaporthales</taxon>
        <taxon>Magnaporthaceae</taxon>
        <taxon>Magnaporthiopsis</taxon>
    </lineage>
</organism>
<name>A0A0C4DLL1_MAGP6</name>